<dbReference type="STRING" id="342668.A0A1B8GL10"/>
<dbReference type="InterPro" id="IPR044432">
    <property type="entry name" value="Set10/Efm1_SET"/>
</dbReference>
<dbReference type="GO" id="GO:0005634">
    <property type="term" value="C:nucleus"/>
    <property type="evidence" value="ECO:0007669"/>
    <property type="project" value="TreeGrafter"/>
</dbReference>
<organism evidence="2 3">
    <name type="scientific">Pseudogymnoascus verrucosus</name>
    <dbReference type="NCBI Taxonomy" id="342668"/>
    <lineage>
        <taxon>Eukaryota</taxon>
        <taxon>Fungi</taxon>
        <taxon>Dikarya</taxon>
        <taxon>Ascomycota</taxon>
        <taxon>Pezizomycotina</taxon>
        <taxon>Leotiomycetes</taxon>
        <taxon>Thelebolales</taxon>
        <taxon>Thelebolaceae</taxon>
        <taxon>Pseudogymnoascus</taxon>
    </lineage>
</organism>
<feature type="compositionally biased region" description="Low complexity" evidence="1">
    <location>
        <begin position="73"/>
        <end position="90"/>
    </location>
</feature>
<dbReference type="PANTHER" id="PTHR13271:SF146">
    <property type="entry name" value="SET DOMAIN-CONTAINING PROTEIN"/>
    <property type="match status" value="1"/>
</dbReference>
<dbReference type="Proteomes" id="UP000091956">
    <property type="component" value="Unassembled WGS sequence"/>
</dbReference>
<gene>
    <name evidence="2" type="ORF">VE01_05679</name>
</gene>
<evidence type="ECO:0000313" key="3">
    <source>
        <dbReference type="Proteomes" id="UP000091956"/>
    </source>
</evidence>
<dbReference type="PANTHER" id="PTHR13271">
    <property type="entry name" value="UNCHARACTERIZED PUTATIVE METHYLTRANSFERASE"/>
    <property type="match status" value="1"/>
</dbReference>
<reference evidence="2 3" key="1">
    <citation type="submission" date="2016-03" db="EMBL/GenBank/DDBJ databases">
        <title>Comparative genomics of Pseudogymnoascus destructans, the fungus causing white-nose syndrome of bats.</title>
        <authorList>
            <person name="Palmer J.M."/>
            <person name="Drees K.P."/>
            <person name="Foster J.T."/>
            <person name="Lindner D.L."/>
        </authorList>
    </citation>
    <scope>NUCLEOTIDE SEQUENCE [LARGE SCALE GENOMIC DNA]</scope>
    <source>
        <strain evidence="2 3">UAMH 10579</strain>
    </source>
</reference>
<dbReference type="Gene3D" id="3.90.1410.10">
    <property type="entry name" value="set domain protein methyltransferase, domain 1"/>
    <property type="match status" value="1"/>
</dbReference>
<dbReference type="EMBL" id="KV460228">
    <property type="protein sequence ID" value="OBT96468.1"/>
    <property type="molecule type" value="Genomic_DNA"/>
</dbReference>
<dbReference type="RefSeq" id="XP_018130201.1">
    <property type="nucleotide sequence ID" value="XM_018275140.2"/>
</dbReference>
<feature type="region of interest" description="Disordered" evidence="1">
    <location>
        <begin position="1"/>
        <end position="23"/>
    </location>
</feature>
<dbReference type="AlphaFoldDB" id="A0A1B8GL10"/>
<dbReference type="CDD" id="cd19180">
    <property type="entry name" value="SET_SpSET10-like"/>
    <property type="match status" value="1"/>
</dbReference>
<protein>
    <recommendedName>
        <fullName evidence="4">SET domain-containing protein</fullName>
    </recommendedName>
</protein>
<dbReference type="GeneID" id="28839065"/>
<name>A0A1B8GL10_9PEZI</name>
<accession>A0A1B8GL10</accession>
<sequence>MSGKDSQKAGGVEPAGSNPVDDLVRWAKSHGAYLNDDVEVYHSPEFGISLRVKPLPQQNPPPPAEGSGKEETATPQSTTSNPPSTSLPPNSRIVSCPFPISLSYLNALSAFPALPSHSTPFPASFLTTQQPKVIGCFFLIQQYLLGSSSDWAPYIRSLPQPNEPLKLATPLYYPEEARRWLGGTNLPAAIAQREGMWRGEFEGGKKILDGSEGAGEGTGRWTWELYKWASTIFSSRSFVSKLIPDEVYGDVLDQPVEGYPSWREKIAEEGPYPVLFPLLDIANHDAKARVEWFVNAQGPVKDFSIITDKAIERGEQVFNNYAPKGNTELLMGYGFCIPGNDDVAIELKCPSEEKRRIWGAQRHGYKASGGGSEKWIFHVRSRPYPAREGDNRVEEFRVFEEGLIDTLAVLVANEREEEFLEENPEYSVESNLETSLYNFMGRNALCALSILLAQLRSAKEKICYGDSDLGEPATQFEAVAQQYRSGQLATLDGAIEVLHEYLETLKIKHDTEDYTIAEWPQSPIIDVRSAFFYLEANHPTVWNAVARAMLSEDAVKDYLCISHDADMSEHMSAKDLSAMNYSFGNLRGNGWGVAMLCVWTWCTLMVHHSENNDLSDGLDVWLEDVLQFHSTTPSFDLDPKTTAAMSPITTRTLTTWPTEYPIQSAARRRVNRMHPALIPGDDKDDDFARKMVSLAVRIVRGGVFERAIPMKGTGPLLTQEVVFVPRMKDEEVA</sequence>
<evidence type="ECO:0000313" key="2">
    <source>
        <dbReference type="EMBL" id="OBT96468.1"/>
    </source>
</evidence>
<feature type="region of interest" description="Disordered" evidence="1">
    <location>
        <begin position="51"/>
        <end position="90"/>
    </location>
</feature>
<evidence type="ECO:0008006" key="4">
    <source>
        <dbReference type="Google" id="ProtNLM"/>
    </source>
</evidence>
<keyword evidence="3" id="KW-1185">Reference proteome</keyword>
<dbReference type="InterPro" id="IPR050600">
    <property type="entry name" value="SETD3_SETD6_MTase"/>
</dbReference>
<evidence type="ECO:0000256" key="1">
    <source>
        <dbReference type="SAM" id="MobiDB-lite"/>
    </source>
</evidence>
<dbReference type="OrthoDB" id="42889at2759"/>
<dbReference type="SUPFAM" id="SSF82199">
    <property type="entry name" value="SET domain"/>
    <property type="match status" value="1"/>
</dbReference>
<proteinExistence type="predicted"/>
<dbReference type="GO" id="GO:0016279">
    <property type="term" value="F:protein-lysine N-methyltransferase activity"/>
    <property type="evidence" value="ECO:0007669"/>
    <property type="project" value="InterPro"/>
</dbReference>
<reference evidence="3" key="2">
    <citation type="journal article" date="2018" name="Nat. Commun.">
        <title>Extreme sensitivity to ultraviolet light in the fungal pathogen causing white-nose syndrome of bats.</title>
        <authorList>
            <person name="Palmer J.M."/>
            <person name="Drees K.P."/>
            <person name="Foster J.T."/>
            <person name="Lindner D.L."/>
        </authorList>
    </citation>
    <scope>NUCLEOTIDE SEQUENCE [LARGE SCALE GENOMIC DNA]</scope>
    <source>
        <strain evidence="3">UAMH 10579</strain>
    </source>
</reference>
<dbReference type="InterPro" id="IPR046341">
    <property type="entry name" value="SET_dom_sf"/>
</dbReference>